<feature type="domain" description="Glycosyl hydrolases family 39 N-terminal catalytic" evidence="5">
    <location>
        <begin position="45"/>
        <end position="516"/>
    </location>
</feature>
<dbReference type="InterPro" id="IPR017853">
    <property type="entry name" value="GH"/>
</dbReference>
<keyword evidence="3" id="KW-0326">Glycosidase</keyword>
<proteinExistence type="inferred from homology"/>
<dbReference type="InterPro" id="IPR051923">
    <property type="entry name" value="Glycosyl_Hydrolase_39"/>
</dbReference>
<protein>
    <submittedName>
        <fullName evidence="6">Glycoside hydrolase</fullName>
    </submittedName>
</protein>
<keyword evidence="2 6" id="KW-0378">Hydrolase</keyword>
<comment type="similarity">
    <text evidence="1">Belongs to the glycosyl hydrolase 39 family.</text>
</comment>
<evidence type="ECO:0000313" key="6">
    <source>
        <dbReference type="EMBL" id="TRW23595.1"/>
    </source>
</evidence>
<dbReference type="InterPro" id="IPR000514">
    <property type="entry name" value="Glyco_hydro_39"/>
</dbReference>
<dbReference type="Pfam" id="PF01229">
    <property type="entry name" value="Glyco_hydro_39"/>
    <property type="match status" value="1"/>
</dbReference>
<dbReference type="PANTHER" id="PTHR12631">
    <property type="entry name" value="ALPHA-L-IDURONIDASE"/>
    <property type="match status" value="1"/>
</dbReference>
<dbReference type="PANTHER" id="PTHR12631:SF10">
    <property type="entry name" value="BETA-XYLOSIDASE-LIKE PROTEIN-RELATED"/>
    <property type="match status" value="1"/>
</dbReference>
<evidence type="ECO:0000259" key="5">
    <source>
        <dbReference type="Pfam" id="PF01229"/>
    </source>
</evidence>
<dbReference type="Proteomes" id="UP000320643">
    <property type="component" value="Unassembled WGS sequence"/>
</dbReference>
<dbReference type="EMBL" id="VJVZ01000008">
    <property type="protein sequence ID" value="TRW23595.1"/>
    <property type="molecule type" value="Genomic_DNA"/>
</dbReference>
<dbReference type="SUPFAM" id="SSF51011">
    <property type="entry name" value="Glycosyl hydrolase domain"/>
    <property type="match status" value="1"/>
</dbReference>
<accession>A0A552UZE9</accession>
<evidence type="ECO:0000313" key="7">
    <source>
        <dbReference type="Proteomes" id="UP000320643"/>
    </source>
</evidence>
<keyword evidence="7" id="KW-1185">Reference proteome</keyword>
<evidence type="ECO:0000256" key="3">
    <source>
        <dbReference type="ARBA" id="ARBA00023295"/>
    </source>
</evidence>
<dbReference type="Gene3D" id="3.20.20.80">
    <property type="entry name" value="Glycosidases"/>
    <property type="match status" value="1"/>
</dbReference>
<organism evidence="6 7">
    <name type="scientific">Flavobacterium zepuense</name>
    <dbReference type="NCBI Taxonomy" id="2593302"/>
    <lineage>
        <taxon>Bacteria</taxon>
        <taxon>Pseudomonadati</taxon>
        <taxon>Bacteroidota</taxon>
        <taxon>Flavobacteriia</taxon>
        <taxon>Flavobacteriales</taxon>
        <taxon>Flavobacteriaceae</taxon>
        <taxon>Flavobacterium</taxon>
    </lineage>
</organism>
<dbReference type="GO" id="GO:0005975">
    <property type="term" value="P:carbohydrate metabolic process"/>
    <property type="evidence" value="ECO:0007669"/>
    <property type="project" value="InterPro"/>
</dbReference>
<evidence type="ECO:0000256" key="1">
    <source>
        <dbReference type="ARBA" id="ARBA00008875"/>
    </source>
</evidence>
<name>A0A552UZE9_9FLAO</name>
<evidence type="ECO:0000256" key="2">
    <source>
        <dbReference type="ARBA" id="ARBA00022801"/>
    </source>
</evidence>
<dbReference type="InterPro" id="IPR049166">
    <property type="entry name" value="GH39_cat"/>
</dbReference>
<dbReference type="GO" id="GO:0004553">
    <property type="term" value="F:hydrolase activity, hydrolyzing O-glycosyl compounds"/>
    <property type="evidence" value="ECO:0007669"/>
    <property type="project" value="InterPro"/>
</dbReference>
<dbReference type="InterPro" id="IPR049165">
    <property type="entry name" value="GH39_as"/>
</dbReference>
<dbReference type="Gene3D" id="2.60.40.1500">
    <property type="entry name" value="Glycosyl hydrolase domain, family 39"/>
    <property type="match status" value="1"/>
</dbReference>
<evidence type="ECO:0000256" key="4">
    <source>
        <dbReference type="PIRSR" id="PIRSR600514-1"/>
    </source>
</evidence>
<reference evidence="6 7" key="1">
    <citation type="submission" date="2019-07" db="EMBL/GenBank/DDBJ databases">
        <title>Flavobacterium sp. nov., isolated from glacier ice.</title>
        <authorList>
            <person name="Liu Q."/>
            <person name="Xin Y.-H."/>
        </authorList>
    </citation>
    <scope>NUCLEOTIDE SEQUENCE [LARGE SCALE GENOMIC DNA]</scope>
    <source>
        <strain evidence="6 7">ZT4R6</strain>
    </source>
</reference>
<comment type="caution">
    <text evidence="6">The sequence shown here is derived from an EMBL/GenBank/DDBJ whole genome shotgun (WGS) entry which is preliminary data.</text>
</comment>
<dbReference type="PRINTS" id="PR00745">
    <property type="entry name" value="GLHYDRLASE39"/>
</dbReference>
<dbReference type="RefSeq" id="WP_143373852.1">
    <property type="nucleotide sequence ID" value="NZ_VJVZ01000008.1"/>
</dbReference>
<sequence>MCIFLTLNDFQLSKKWIRSLFFGFLVSFASFYTVKAQVATPKRTISIDFNKSSGPLNTMFKECIGAGRANEGLRADWQQQLAYVKKECGFKYIRMHGLLTDDMAIYKEDNKGNAEYNYQYVDALYDYLLSINVKPFVELGFMPSALASGNKTIFWWRGNVTPPKDYNKWEALIYNLTAHFTERYGAEEVKTWYFEVWNEPNLDGFWAGTQDEYFKLYASAAKAIKRVNNDYKVGGPATAGAAWIPETIAFCKQNNVPIDFASTHSYGVNQGFLDEFGNSGTVLSKDPMAVSGDVINSRKQIQNSAIPNIELHYTEWSSSYTPADPMHDSYHQAAYILDKLKQSGTAPNSMSYWVFTDIFEEAGPRFTPFHGGFGLLNTQGINKPAFYSYQFLNRLGETELTNTDTRSWAAKNSKGDVQMLFWDFTYTDGGEGVNNQQYYIRDLPAKAKGKTTVSVSGMPKGNYRLELYKVGYKANDAYATYTEMGKPSQLTRQQLNEIKSKNDGKPFVTEKVSIRGNGLFTKEIELRENDVILVNLVRL</sequence>
<dbReference type="PROSITE" id="PS01027">
    <property type="entry name" value="GLYCOSYL_HYDROL_F39"/>
    <property type="match status" value="1"/>
</dbReference>
<gene>
    <name evidence="6" type="ORF">FMM05_13110</name>
</gene>
<dbReference type="SUPFAM" id="SSF51445">
    <property type="entry name" value="(Trans)glycosidases"/>
    <property type="match status" value="1"/>
</dbReference>
<feature type="active site" description="Proton donor" evidence="4">
    <location>
        <position position="199"/>
    </location>
</feature>
<dbReference type="OrthoDB" id="9776971at2"/>
<dbReference type="AlphaFoldDB" id="A0A552UZE9"/>